<dbReference type="PANTHER" id="PTHR15665">
    <property type="entry name" value="ASTEROID PROTEIN"/>
    <property type="match status" value="1"/>
</dbReference>
<evidence type="ECO:0000313" key="2">
    <source>
        <dbReference type="EMBL" id="NXN92992.1"/>
    </source>
</evidence>
<keyword evidence="3" id="KW-1185">Reference proteome</keyword>
<evidence type="ECO:0000256" key="1">
    <source>
        <dbReference type="ARBA" id="ARBA00007398"/>
    </source>
</evidence>
<feature type="non-terminal residue" evidence="2">
    <location>
        <position position="604"/>
    </location>
</feature>
<comment type="similarity">
    <text evidence="1">Belongs to the asteroid family.</text>
</comment>
<reference evidence="2 3" key="1">
    <citation type="submission" date="2019-09" db="EMBL/GenBank/DDBJ databases">
        <title>Bird 10,000 Genomes (B10K) Project - Family phase.</title>
        <authorList>
            <person name="Zhang G."/>
        </authorList>
    </citation>
    <scope>NUCLEOTIDE SEQUENCE [LARGE SCALE GENOMIC DNA]</scope>
    <source>
        <strain evidence="2">B10K-DU-002-35</strain>
        <tissue evidence="2">Muscle</tissue>
    </source>
</reference>
<accession>A0A7L1N0B5</accession>
<evidence type="ECO:0000313" key="3">
    <source>
        <dbReference type="Proteomes" id="UP000565785"/>
    </source>
</evidence>
<dbReference type="Gene3D" id="3.40.50.1010">
    <property type="entry name" value="5'-nuclease"/>
    <property type="match status" value="1"/>
</dbReference>
<dbReference type="Proteomes" id="UP000565785">
    <property type="component" value="Unassembled WGS sequence"/>
</dbReference>
<dbReference type="EMBL" id="VXBP01001617">
    <property type="protein sequence ID" value="NXN92992.1"/>
    <property type="molecule type" value="Genomic_DNA"/>
</dbReference>
<organism evidence="2 3">
    <name type="scientific">Rhinopomastus cyanomelas</name>
    <name type="common">Common scimitarbill</name>
    <dbReference type="NCBI Taxonomy" id="113115"/>
    <lineage>
        <taxon>Eukaryota</taxon>
        <taxon>Metazoa</taxon>
        <taxon>Chordata</taxon>
        <taxon>Craniata</taxon>
        <taxon>Vertebrata</taxon>
        <taxon>Euteleostomi</taxon>
        <taxon>Archelosauria</taxon>
        <taxon>Archosauria</taxon>
        <taxon>Dinosauria</taxon>
        <taxon>Saurischia</taxon>
        <taxon>Theropoda</taxon>
        <taxon>Coelurosauria</taxon>
        <taxon>Aves</taxon>
        <taxon>Neognathae</taxon>
        <taxon>Neoaves</taxon>
        <taxon>Telluraves</taxon>
        <taxon>Coraciimorphae</taxon>
        <taxon>Bucerotiformes</taxon>
        <taxon>Rhinopomastidae</taxon>
        <taxon>Rhinopomastus</taxon>
    </lineage>
</organism>
<dbReference type="InterPro" id="IPR026832">
    <property type="entry name" value="Asteroid"/>
</dbReference>
<gene>
    <name evidence="2" type="primary">Aste1</name>
    <name evidence="2" type="ORF">RHICYA_R06214</name>
</gene>
<dbReference type="SUPFAM" id="SSF88723">
    <property type="entry name" value="PIN domain-like"/>
    <property type="match status" value="1"/>
</dbReference>
<feature type="non-terminal residue" evidence="2">
    <location>
        <position position="1"/>
    </location>
</feature>
<dbReference type="AlphaFoldDB" id="A0A7L1N0B5"/>
<comment type="caution">
    <text evidence="2">The sequence shown here is derived from an EMBL/GenBank/DDBJ whole genome shotgun (WGS) entry which is preliminary data.</text>
</comment>
<dbReference type="PANTHER" id="PTHR15665:SF1">
    <property type="entry name" value="PROTEIN ASTEROID HOMOLOG 1"/>
    <property type="match status" value="1"/>
</dbReference>
<proteinExistence type="inferred from homology"/>
<sequence length="604" mass="66112">MGVRGLAAFVEERGALLADVRVHDTKLVIDGSGLYHSLCAGTADPRCRRGGDYGPMAAAVAEFFGSLRRCRVAPFVVMDGGRGLDDRKLRARRERAAARLRAARSLSRGTCKRGDGSPRSVPPLLARATFVQAVRALSVPLAQSPAEADCDVAALARHWGCPVLALDSDFCLFDLPGGYCPLSHFRWRDVRDADPGGGGGLCYVPARCFSAARFCAHLGPLPLSLLPLLAALAGNDFGDPAPLEQILGSAHRARPLLPQLLRWLSRFGGPAEAEQALLSRLREPRRGEVRELLRAALRDYGPSDGEPEERFCSGRYCGGAAPPWLCEALARGELDPFVCDVVTVRSVFLPVQVENTGRPSAHGPARPIRQLIYALLLSPAAATGPPTVVCEFDRLQATLKKTFVEPSSLPPDFCDGRYTLDKLPKVPVSCRQMLLLDTLGVKMSSLEPVPSHLQLPVAVTCFWIRCAEPKVALLQLKALLLAIVSGELHRVTNDPDATELPAEEDSAAYSEFLKWKERKWQSEEFELDAAHSFCQWQCCLQMSLYLNQLLCTPLPEPDLSRLYNGTLVHRLYQELQSTPSVENLFSPSPKMTQLYQDLLSTVKS</sequence>
<name>A0A7L1N0B5_RHICY</name>
<dbReference type="OrthoDB" id="25987at2759"/>
<dbReference type="InterPro" id="IPR029060">
    <property type="entry name" value="PIN-like_dom_sf"/>
</dbReference>
<protein>
    <submittedName>
        <fullName evidence="2">ASTE1 protein</fullName>
    </submittedName>
</protein>